<organism evidence="1 2">
    <name type="scientific">Panagrolaimus sp. ES5</name>
    <dbReference type="NCBI Taxonomy" id="591445"/>
    <lineage>
        <taxon>Eukaryota</taxon>
        <taxon>Metazoa</taxon>
        <taxon>Ecdysozoa</taxon>
        <taxon>Nematoda</taxon>
        <taxon>Chromadorea</taxon>
        <taxon>Rhabditida</taxon>
        <taxon>Tylenchina</taxon>
        <taxon>Panagrolaimomorpha</taxon>
        <taxon>Panagrolaimoidea</taxon>
        <taxon>Panagrolaimidae</taxon>
        <taxon>Panagrolaimus</taxon>
    </lineage>
</organism>
<dbReference type="Proteomes" id="UP000887579">
    <property type="component" value="Unplaced"/>
</dbReference>
<evidence type="ECO:0000313" key="2">
    <source>
        <dbReference type="WBParaSite" id="ES5_v2.g9569.t1"/>
    </source>
</evidence>
<dbReference type="WBParaSite" id="ES5_v2.g9569.t1">
    <property type="protein sequence ID" value="ES5_v2.g9569.t1"/>
    <property type="gene ID" value="ES5_v2.g9569"/>
</dbReference>
<name>A0AC34GY86_9BILA</name>
<reference evidence="2" key="1">
    <citation type="submission" date="2022-11" db="UniProtKB">
        <authorList>
            <consortium name="WormBaseParasite"/>
        </authorList>
    </citation>
    <scope>IDENTIFICATION</scope>
</reference>
<accession>A0AC34GY86</accession>
<sequence length="694" mass="76702">MTRSKSRGRTIEPMNLANNSVKSLYAKRARIENGNNNSTENNSAPTSSANNEATKTPTSKSKPKAARGFGDANKVILELNASIPKLNFNDFGGCEDQLLEACRLSVQLKHPELYEQLKIQPPKGFLVHGPPGCGKTMFAEVLAGELGITLLKVSATELIAGISGETEEKIRNLFKKAAEHAPCILLLDEIDTLASKRESAQREMERRIVTQLLTSLDELNKFPDHKKEDEEEKESIEDVEVIESEEGSSSRLARYVLVVGTTNRPDTLDASIRRAGRFDHEIGLGIPDEQAREKILHILCKDMNVDPLLTLKDIARLTPGYVGADIQALIREASMAAVHRIFNNVVETIDENSMEQDGKIPITELDKTLALLKSEARIEAKTTDDMFVTRDDFNKALDIVVPSATREGFATVPNVTWEEIGALNEVRAELEWSILFPIKRPEDFALLSVSTKPQGILLCGPPGCGKTLLAKAIANETGMNFISVKGPELLSMYVGESEKAVRTVFQRARDSSPCVIFFDEIDALCSKRSSNENSVGARVVNQLLTEMDGVEGRKQVFMIGATNRPDIVDPAILRPGRLDKILFVDFPNSVDRADILRKTTKQGTKPKVSEDVDFDKLAAHEALDYFSGADLAALVHEASICALKDRLMKNDSTIDKISEIHFSQAMAKVRASVSEADRKKYQHLKDLYKKRALS</sequence>
<protein>
    <submittedName>
        <fullName evidence="2">AAA+ ATPase domain-containing protein</fullName>
    </submittedName>
</protein>
<proteinExistence type="predicted"/>
<evidence type="ECO:0000313" key="1">
    <source>
        <dbReference type="Proteomes" id="UP000887579"/>
    </source>
</evidence>